<dbReference type="PANTHER" id="PTHR37953:SF1">
    <property type="entry name" value="UPF0127 PROTEIN MJ1496"/>
    <property type="match status" value="1"/>
</dbReference>
<dbReference type="Pfam" id="PF02643">
    <property type="entry name" value="DUF192"/>
    <property type="match status" value="1"/>
</dbReference>
<protein>
    <submittedName>
        <fullName evidence="2">DUF192 domain-containing protein</fullName>
    </submittedName>
</protein>
<dbReference type="Gene3D" id="2.60.120.1140">
    <property type="entry name" value="Protein of unknown function DUF192"/>
    <property type="match status" value="1"/>
</dbReference>
<gene>
    <name evidence="2" type="ORF">H6G18_04075</name>
</gene>
<keyword evidence="1" id="KW-0732">Signal</keyword>
<reference evidence="2 3" key="1">
    <citation type="journal article" date="2020" name="ISME J.">
        <title>Comparative genomics reveals insights into cyanobacterial evolution and habitat adaptation.</title>
        <authorList>
            <person name="Chen M.Y."/>
            <person name="Teng W.K."/>
            <person name="Zhao L."/>
            <person name="Hu C.X."/>
            <person name="Zhou Y.K."/>
            <person name="Han B.P."/>
            <person name="Song L.R."/>
            <person name="Shu W.S."/>
        </authorList>
    </citation>
    <scope>NUCLEOTIDE SEQUENCE [LARGE SCALE GENOMIC DNA]</scope>
    <source>
        <strain evidence="2 3">FACHB-260</strain>
    </source>
</reference>
<proteinExistence type="predicted"/>
<dbReference type="RefSeq" id="WP_190405794.1">
    <property type="nucleotide sequence ID" value="NZ_JACJRF010000004.1"/>
</dbReference>
<dbReference type="EMBL" id="JACJRF010000004">
    <property type="protein sequence ID" value="MBD2343322.1"/>
    <property type="molecule type" value="Genomic_DNA"/>
</dbReference>
<dbReference type="Proteomes" id="UP000607281">
    <property type="component" value="Unassembled WGS sequence"/>
</dbReference>
<name>A0ABR8CJC7_9NOST</name>
<sequence>MMRRLTLISMLLSIFLIGCSSESTAKSPTDTASSQPAVLANTGQTLPISARAIIPNGTTIELEVARTQEQQQMGLMYRPALPDNRGMMFPFSSPQPVSFWMKNVPVALDMVFLENGVVKYIEAAAPPCAKEPCPTYGPNVPIDTVIELRSGRASELNLQPGDSIKIEFSNISN</sequence>
<feature type="chain" id="PRO_5045872601" evidence="1">
    <location>
        <begin position="26"/>
        <end position="173"/>
    </location>
</feature>
<dbReference type="PANTHER" id="PTHR37953">
    <property type="entry name" value="UPF0127 PROTEIN MJ1496"/>
    <property type="match status" value="1"/>
</dbReference>
<accession>A0ABR8CJC7</accession>
<evidence type="ECO:0000256" key="1">
    <source>
        <dbReference type="SAM" id="SignalP"/>
    </source>
</evidence>
<dbReference type="PROSITE" id="PS51257">
    <property type="entry name" value="PROKAR_LIPOPROTEIN"/>
    <property type="match status" value="1"/>
</dbReference>
<organism evidence="2 3">
    <name type="scientific">Anabaena subtropica FACHB-260</name>
    <dbReference type="NCBI Taxonomy" id="2692884"/>
    <lineage>
        <taxon>Bacteria</taxon>
        <taxon>Bacillati</taxon>
        <taxon>Cyanobacteriota</taxon>
        <taxon>Cyanophyceae</taxon>
        <taxon>Nostocales</taxon>
        <taxon>Nostocaceae</taxon>
        <taxon>Anabaena</taxon>
    </lineage>
</organism>
<keyword evidence="3" id="KW-1185">Reference proteome</keyword>
<feature type="signal peptide" evidence="1">
    <location>
        <begin position="1"/>
        <end position="25"/>
    </location>
</feature>
<evidence type="ECO:0000313" key="3">
    <source>
        <dbReference type="Proteomes" id="UP000607281"/>
    </source>
</evidence>
<dbReference type="InterPro" id="IPR003795">
    <property type="entry name" value="DUF192"/>
</dbReference>
<comment type="caution">
    <text evidence="2">The sequence shown here is derived from an EMBL/GenBank/DDBJ whole genome shotgun (WGS) entry which is preliminary data.</text>
</comment>
<evidence type="ECO:0000313" key="2">
    <source>
        <dbReference type="EMBL" id="MBD2343322.1"/>
    </source>
</evidence>
<dbReference type="InterPro" id="IPR038695">
    <property type="entry name" value="Saro_0823-like_sf"/>
</dbReference>